<reference evidence="2" key="2">
    <citation type="submission" date="2025-08" db="UniProtKB">
        <authorList>
            <consortium name="Ensembl"/>
        </authorList>
    </citation>
    <scope>IDENTIFICATION</scope>
</reference>
<dbReference type="InterPro" id="IPR006574">
    <property type="entry name" value="PRY"/>
</dbReference>
<feature type="domain" description="B30.2/SPRY" evidence="1">
    <location>
        <begin position="61"/>
        <end position="262"/>
    </location>
</feature>
<evidence type="ECO:0000313" key="3">
    <source>
        <dbReference type="Proteomes" id="UP000265120"/>
    </source>
</evidence>
<dbReference type="InterPro" id="IPR003877">
    <property type="entry name" value="SPRY_dom"/>
</dbReference>
<keyword evidence="3" id="KW-1185">Reference proteome</keyword>
<dbReference type="PRINTS" id="PR01407">
    <property type="entry name" value="BUTYPHLNCDUF"/>
</dbReference>
<dbReference type="PANTHER" id="PTHR24103">
    <property type="entry name" value="E3 UBIQUITIN-PROTEIN LIGASE TRIM"/>
    <property type="match status" value="1"/>
</dbReference>
<dbReference type="InParanoid" id="A0A3P8WR01"/>
<dbReference type="Pfam" id="PF13765">
    <property type="entry name" value="PRY"/>
    <property type="match status" value="1"/>
</dbReference>
<dbReference type="PROSITE" id="PS50188">
    <property type="entry name" value="B302_SPRY"/>
    <property type="match status" value="1"/>
</dbReference>
<dbReference type="SMART" id="SM00449">
    <property type="entry name" value="SPRY"/>
    <property type="match status" value="1"/>
</dbReference>
<dbReference type="Pfam" id="PF25600">
    <property type="entry name" value="TRIM_CC"/>
    <property type="match status" value="1"/>
</dbReference>
<dbReference type="Pfam" id="PF00622">
    <property type="entry name" value="SPRY"/>
    <property type="match status" value="1"/>
</dbReference>
<reference evidence="2" key="3">
    <citation type="submission" date="2025-09" db="UniProtKB">
        <authorList>
            <consortium name="Ensembl"/>
        </authorList>
    </citation>
    <scope>IDENTIFICATION</scope>
</reference>
<dbReference type="InterPro" id="IPR003879">
    <property type="entry name" value="Butyrophylin_SPRY"/>
</dbReference>
<reference evidence="2 3" key="1">
    <citation type="journal article" date="2014" name="Nat. Genet.">
        <title>Whole-genome sequence of a flatfish provides insights into ZW sex chromosome evolution and adaptation to a benthic lifestyle.</title>
        <authorList>
            <person name="Chen S."/>
            <person name="Zhang G."/>
            <person name="Shao C."/>
            <person name="Huang Q."/>
            <person name="Liu G."/>
            <person name="Zhang P."/>
            <person name="Song W."/>
            <person name="An N."/>
            <person name="Chalopin D."/>
            <person name="Volff J.N."/>
            <person name="Hong Y."/>
            <person name="Li Q."/>
            <person name="Sha Z."/>
            <person name="Zhou H."/>
            <person name="Xie M."/>
            <person name="Yu Q."/>
            <person name="Liu Y."/>
            <person name="Xiang H."/>
            <person name="Wang N."/>
            <person name="Wu K."/>
            <person name="Yang C."/>
            <person name="Zhou Q."/>
            <person name="Liao X."/>
            <person name="Yang L."/>
            <person name="Hu Q."/>
            <person name="Zhang J."/>
            <person name="Meng L."/>
            <person name="Jin L."/>
            <person name="Tian Y."/>
            <person name="Lian J."/>
            <person name="Yang J."/>
            <person name="Miao G."/>
            <person name="Liu S."/>
            <person name="Liang Z."/>
            <person name="Yan F."/>
            <person name="Li Y."/>
            <person name="Sun B."/>
            <person name="Zhang H."/>
            <person name="Zhang J."/>
            <person name="Zhu Y."/>
            <person name="Du M."/>
            <person name="Zhao Y."/>
            <person name="Schartl M."/>
            <person name="Tang Q."/>
            <person name="Wang J."/>
        </authorList>
    </citation>
    <scope>NUCLEOTIDE SEQUENCE</scope>
</reference>
<dbReference type="Proteomes" id="UP000265120">
    <property type="component" value="Chromosome 1"/>
</dbReference>
<dbReference type="GeneTree" id="ENSGT01040000240385"/>
<dbReference type="Ensembl" id="ENSCSET00000028291.1">
    <property type="protein sequence ID" value="ENSCSEP00000027916.1"/>
    <property type="gene ID" value="ENSCSEG00000017843.1"/>
</dbReference>
<evidence type="ECO:0000259" key="1">
    <source>
        <dbReference type="PROSITE" id="PS50188"/>
    </source>
</evidence>
<dbReference type="InterPro" id="IPR013320">
    <property type="entry name" value="ConA-like_dom_sf"/>
</dbReference>
<dbReference type="InterPro" id="IPR058030">
    <property type="entry name" value="TRIM8/14/16/25/29/45/65_CC"/>
</dbReference>
<dbReference type="InterPro" id="IPR050143">
    <property type="entry name" value="TRIM/RBCC"/>
</dbReference>
<dbReference type="InterPro" id="IPR043136">
    <property type="entry name" value="B30.2/SPRY_sf"/>
</dbReference>
<protein>
    <submittedName>
        <fullName evidence="2">E3 ubiquitin-protein ligase TRIM21-like</fullName>
    </submittedName>
</protein>
<dbReference type="OMA" id="ERFYYTA"/>
<proteinExistence type="predicted"/>
<dbReference type="SUPFAM" id="SSF49899">
    <property type="entry name" value="Concanavalin A-like lectins/glucanases"/>
    <property type="match status" value="1"/>
</dbReference>
<dbReference type="Gene3D" id="2.60.120.920">
    <property type="match status" value="1"/>
</dbReference>
<sequence length="264" mass="29691">MRRADLRILENTEDPLHLATSFPPLNIPLATRDWSEVNVHNDLHLGQVRKAFSKLVEACHQLEEKLYAEEVEKLGQHAVNITFDAATATGWLIVSSDRKKVSLSSKPRKLSLPNESRRFDSCVSILGKQSFTSGRRYWVVQVGEKTDWDLGVARESINTKGAITVRPDCGFWAICRRKGGSLNACAGPLVTLHLQETPQRVGIFLDYEEGTVSFFNVEAKTHIYTYSGCAFTEPLYPYFNPCLQENGKNTAPLVICPIEEYFPV</sequence>
<evidence type="ECO:0000313" key="2">
    <source>
        <dbReference type="Ensembl" id="ENSCSEP00000027916.1"/>
    </source>
</evidence>
<accession>A0A3P8WR01</accession>
<dbReference type="InterPro" id="IPR001870">
    <property type="entry name" value="B30.2/SPRY"/>
</dbReference>
<dbReference type="CDD" id="cd13733">
    <property type="entry name" value="SPRY_PRY_C-I_1"/>
    <property type="match status" value="1"/>
</dbReference>
<dbReference type="AlphaFoldDB" id="A0A3P8WR01"/>
<name>A0A3P8WR01_CYNSE</name>
<organism evidence="2 3">
    <name type="scientific">Cynoglossus semilaevis</name>
    <name type="common">Tongue sole</name>
    <dbReference type="NCBI Taxonomy" id="244447"/>
    <lineage>
        <taxon>Eukaryota</taxon>
        <taxon>Metazoa</taxon>
        <taxon>Chordata</taxon>
        <taxon>Craniata</taxon>
        <taxon>Vertebrata</taxon>
        <taxon>Euteleostomi</taxon>
        <taxon>Actinopterygii</taxon>
        <taxon>Neopterygii</taxon>
        <taxon>Teleostei</taxon>
        <taxon>Neoteleostei</taxon>
        <taxon>Acanthomorphata</taxon>
        <taxon>Carangaria</taxon>
        <taxon>Pleuronectiformes</taxon>
        <taxon>Pleuronectoidei</taxon>
        <taxon>Cynoglossidae</taxon>
        <taxon>Cynoglossinae</taxon>
        <taxon>Cynoglossus</taxon>
    </lineage>
</organism>
<dbReference type="SMART" id="SM00589">
    <property type="entry name" value="PRY"/>
    <property type="match status" value="1"/>
</dbReference>
<dbReference type="FunFam" id="2.60.120.920:FF:000004">
    <property type="entry name" value="Butyrophilin subfamily 1 member A1"/>
    <property type="match status" value="1"/>
</dbReference>